<dbReference type="InterPro" id="IPR051333">
    <property type="entry name" value="CLIP_Serine_Protease"/>
</dbReference>
<keyword evidence="1" id="KW-0812">Transmembrane</keyword>
<name>A0ABS6MG11_9GAMM</name>
<dbReference type="Pfam" id="PF07589">
    <property type="entry name" value="PEP-CTERM"/>
    <property type="match status" value="1"/>
</dbReference>
<sequence>MKKILLATLLFTVAGVSEAGVIRHDVNDQLYRDLAQQTQFAPVGDLLTGSGNTFTSRCSATLISSQFVLTAAHCLDDPLTNLVRFAVGGDFYFGLDWVVHENWDPAASLFAGWDIALLKLDRKVTNVTAAKLYTGNSEIGKIGTHVGFGTTGNGLTGVNASSGTKRAGHNEIDELNFAGEGHGRILWNDFDAPAGTDASQGTGLVNNSSYLLNPFAAYRRSSGLALDLEMGIAPGDSGGGYFLQENDQWYLAGVHSFGAAVDGFATNFGYGDFSGSTRVSSFNSWIADTRATMVPEPGSLFILMMGLFGMITLRRR</sequence>
<evidence type="ECO:0000313" key="4">
    <source>
        <dbReference type="EMBL" id="MBV2127753.1"/>
    </source>
</evidence>
<dbReference type="Pfam" id="PF00089">
    <property type="entry name" value="Trypsin"/>
    <property type="match status" value="1"/>
</dbReference>
<dbReference type="EC" id="3.4.21.-" evidence="4"/>
<dbReference type="SMART" id="SM00020">
    <property type="entry name" value="Tryp_SPc"/>
    <property type="match status" value="1"/>
</dbReference>
<accession>A0ABS6MG11</accession>
<dbReference type="PROSITE" id="PS00134">
    <property type="entry name" value="TRYPSIN_HIS"/>
    <property type="match status" value="1"/>
</dbReference>
<evidence type="ECO:0000256" key="1">
    <source>
        <dbReference type="SAM" id="Phobius"/>
    </source>
</evidence>
<dbReference type="RefSeq" id="WP_217667624.1">
    <property type="nucleotide sequence ID" value="NZ_JAHRID010000001.1"/>
</dbReference>
<reference evidence="4 5" key="1">
    <citation type="submission" date="2021-06" db="EMBL/GenBank/DDBJ databases">
        <title>Rheinheimera indica sp. nov., isolated from deep-sea sediment.</title>
        <authorList>
            <person name="Wang Z."/>
            <person name="Zhang X.-Y."/>
        </authorList>
    </citation>
    <scope>NUCLEOTIDE SEQUENCE [LARGE SCALE GENOMIC DNA]</scope>
    <source>
        <strain evidence="4 5">SM2107</strain>
    </source>
</reference>
<keyword evidence="5" id="KW-1185">Reference proteome</keyword>
<feature type="signal peptide" evidence="2">
    <location>
        <begin position="1"/>
        <end position="19"/>
    </location>
</feature>
<dbReference type="PROSITE" id="PS50240">
    <property type="entry name" value="TRYPSIN_DOM"/>
    <property type="match status" value="1"/>
</dbReference>
<evidence type="ECO:0000313" key="5">
    <source>
        <dbReference type="Proteomes" id="UP000704611"/>
    </source>
</evidence>
<dbReference type="PANTHER" id="PTHR24260:SF136">
    <property type="entry name" value="GH08193P-RELATED"/>
    <property type="match status" value="1"/>
</dbReference>
<evidence type="ECO:0000259" key="3">
    <source>
        <dbReference type="PROSITE" id="PS50240"/>
    </source>
</evidence>
<dbReference type="NCBIfam" id="TIGR02595">
    <property type="entry name" value="PEP_CTERM"/>
    <property type="match status" value="1"/>
</dbReference>
<protein>
    <submittedName>
        <fullName evidence="4">Trypsin-like serine protease</fullName>
        <ecNumber evidence="4">3.4.21.-</ecNumber>
    </submittedName>
</protein>
<dbReference type="InterPro" id="IPR018114">
    <property type="entry name" value="TRYPSIN_HIS"/>
</dbReference>
<evidence type="ECO:0000256" key="2">
    <source>
        <dbReference type="SAM" id="SignalP"/>
    </source>
</evidence>
<feature type="domain" description="Peptidase S1" evidence="3">
    <location>
        <begin position="58"/>
        <end position="291"/>
    </location>
</feature>
<comment type="caution">
    <text evidence="4">The sequence shown here is derived from an EMBL/GenBank/DDBJ whole genome shotgun (WGS) entry which is preliminary data.</text>
</comment>
<dbReference type="InterPro" id="IPR001254">
    <property type="entry name" value="Trypsin_dom"/>
</dbReference>
<organism evidence="4 5">
    <name type="scientific">Arsukibacterium indicum</name>
    <dbReference type="NCBI Taxonomy" id="2848612"/>
    <lineage>
        <taxon>Bacteria</taxon>
        <taxon>Pseudomonadati</taxon>
        <taxon>Pseudomonadota</taxon>
        <taxon>Gammaproteobacteria</taxon>
        <taxon>Chromatiales</taxon>
        <taxon>Chromatiaceae</taxon>
        <taxon>Arsukibacterium</taxon>
    </lineage>
</organism>
<keyword evidence="1" id="KW-0472">Membrane</keyword>
<keyword evidence="2" id="KW-0732">Signal</keyword>
<proteinExistence type="predicted"/>
<keyword evidence="4" id="KW-0378">Hydrolase</keyword>
<feature type="transmembrane region" description="Helical" evidence="1">
    <location>
        <begin position="297"/>
        <end position="313"/>
    </location>
</feature>
<dbReference type="Proteomes" id="UP000704611">
    <property type="component" value="Unassembled WGS sequence"/>
</dbReference>
<dbReference type="InterPro" id="IPR013424">
    <property type="entry name" value="Ice-binding_C"/>
</dbReference>
<dbReference type="EMBL" id="JAHRID010000001">
    <property type="protein sequence ID" value="MBV2127753.1"/>
    <property type="molecule type" value="Genomic_DNA"/>
</dbReference>
<gene>
    <name evidence="4" type="ORF">KQY15_01415</name>
</gene>
<keyword evidence="1" id="KW-1133">Transmembrane helix</keyword>
<dbReference type="PANTHER" id="PTHR24260">
    <property type="match status" value="1"/>
</dbReference>
<feature type="chain" id="PRO_5045640088" evidence="2">
    <location>
        <begin position="20"/>
        <end position="316"/>
    </location>
</feature>
<dbReference type="GO" id="GO:0016787">
    <property type="term" value="F:hydrolase activity"/>
    <property type="evidence" value="ECO:0007669"/>
    <property type="project" value="UniProtKB-KW"/>
</dbReference>